<protein>
    <submittedName>
        <fullName evidence="1">Uncharacterized protein</fullName>
    </submittedName>
</protein>
<comment type="caution">
    <text evidence="1">The sequence shown here is derived from an EMBL/GenBank/DDBJ whole genome shotgun (WGS) entry which is preliminary data.</text>
</comment>
<dbReference type="AlphaFoldDB" id="A0A8J2UB41"/>
<organism evidence="1 2">
    <name type="scientific">Puia dinghuensis</name>
    <dbReference type="NCBI Taxonomy" id="1792502"/>
    <lineage>
        <taxon>Bacteria</taxon>
        <taxon>Pseudomonadati</taxon>
        <taxon>Bacteroidota</taxon>
        <taxon>Chitinophagia</taxon>
        <taxon>Chitinophagales</taxon>
        <taxon>Chitinophagaceae</taxon>
        <taxon>Puia</taxon>
    </lineage>
</organism>
<accession>A0A8J2UB41</accession>
<gene>
    <name evidence="1" type="ORF">GCM10011511_14500</name>
</gene>
<keyword evidence="2" id="KW-1185">Reference proteome</keyword>
<reference evidence="1" key="1">
    <citation type="journal article" date="2014" name="Int. J. Syst. Evol. Microbiol.">
        <title>Complete genome sequence of Corynebacterium casei LMG S-19264T (=DSM 44701T), isolated from a smear-ripened cheese.</title>
        <authorList>
            <consortium name="US DOE Joint Genome Institute (JGI-PGF)"/>
            <person name="Walter F."/>
            <person name="Albersmeier A."/>
            <person name="Kalinowski J."/>
            <person name="Ruckert C."/>
        </authorList>
    </citation>
    <scope>NUCLEOTIDE SEQUENCE</scope>
    <source>
        <strain evidence="1">CGMCC 1.15448</strain>
    </source>
</reference>
<dbReference type="Proteomes" id="UP000607559">
    <property type="component" value="Unassembled WGS sequence"/>
</dbReference>
<proteinExistence type="predicted"/>
<name>A0A8J2UB41_9BACT</name>
<sequence>MAEFLKKKAGPDSTRTQFNVEEVVYFEDKDFFDCEFKVRMRTNEKDTTGEMAATISKDFSQVTRKW</sequence>
<dbReference type="EMBL" id="BMJC01000001">
    <property type="protein sequence ID" value="GGA92218.1"/>
    <property type="molecule type" value="Genomic_DNA"/>
</dbReference>
<evidence type="ECO:0000313" key="1">
    <source>
        <dbReference type="EMBL" id="GGA92218.1"/>
    </source>
</evidence>
<evidence type="ECO:0000313" key="2">
    <source>
        <dbReference type="Proteomes" id="UP000607559"/>
    </source>
</evidence>
<reference evidence="1" key="2">
    <citation type="submission" date="2020-09" db="EMBL/GenBank/DDBJ databases">
        <authorList>
            <person name="Sun Q."/>
            <person name="Zhou Y."/>
        </authorList>
    </citation>
    <scope>NUCLEOTIDE SEQUENCE</scope>
    <source>
        <strain evidence="1">CGMCC 1.15448</strain>
    </source>
</reference>